<name>A0A853BBX7_9PSEU</name>
<comment type="caution">
    <text evidence="3">The sequence shown here is derived from an EMBL/GenBank/DDBJ whole genome shotgun (WGS) entry which is preliminary data.</text>
</comment>
<organism evidence="3 4">
    <name type="scientific">Amycolatopsis endophytica</name>
    <dbReference type="NCBI Taxonomy" id="860233"/>
    <lineage>
        <taxon>Bacteria</taxon>
        <taxon>Bacillati</taxon>
        <taxon>Actinomycetota</taxon>
        <taxon>Actinomycetes</taxon>
        <taxon>Pseudonocardiales</taxon>
        <taxon>Pseudonocardiaceae</taxon>
        <taxon>Amycolatopsis</taxon>
    </lineage>
</organism>
<dbReference type="GO" id="GO:0003824">
    <property type="term" value="F:catalytic activity"/>
    <property type="evidence" value="ECO:0007669"/>
    <property type="project" value="InterPro"/>
</dbReference>
<dbReference type="GO" id="GO:0006635">
    <property type="term" value="P:fatty acid beta-oxidation"/>
    <property type="evidence" value="ECO:0007669"/>
    <property type="project" value="TreeGrafter"/>
</dbReference>
<dbReference type="CDD" id="cd06558">
    <property type="entry name" value="crotonase-like"/>
    <property type="match status" value="1"/>
</dbReference>
<keyword evidence="4" id="KW-1185">Reference proteome</keyword>
<gene>
    <name evidence="3" type="ORF">HNR02_005637</name>
</gene>
<dbReference type="Gene3D" id="3.90.226.10">
    <property type="entry name" value="2-enoyl-CoA Hydratase, Chain A, domain 1"/>
    <property type="match status" value="1"/>
</dbReference>
<dbReference type="PANTHER" id="PTHR11941">
    <property type="entry name" value="ENOYL-COA HYDRATASE-RELATED"/>
    <property type="match status" value="1"/>
</dbReference>
<dbReference type="AlphaFoldDB" id="A0A853BBX7"/>
<dbReference type="Proteomes" id="UP000549616">
    <property type="component" value="Unassembled WGS sequence"/>
</dbReference>
<dbReference type="SUPFAM" id="SSF52096">
    <property type="entry name" value="ClpP/crotonase"/>
    <property type="match status" value="1"/>
</dbReference>
<dbReference type="PANTHER" id="PTHR11941:SF54">
    <property type="entry name" value="ENOYL-COA HYDRATASE, MITOCHONDRIAL"/>
    <property type="match status" value="1"/>
</dbReference>
<comment type="similarity">
    <text evidence="1 2">Belongs to the enoyl-CoA hydratase/isomerase family.</text>
</comment>
<sequence>MTDEVLTERRGATLWLRLNRPHALNSLTDGLLDALSRGLDIAASDKDIRVVVVAGEGRAFCAGADLLAFPEPDAVRDFLHRVGMVFDRIESFPKPVIAAVHGIAAGGGLELLLCADLVVASRSARFADAHANYGLLPGAGGSVRLPRRIGPARAKHLMFTGAALPAEEFANTDLVTIFTENERLVEETDALAESMAGKSPLGLAAMKQLVAEGLEIDAAEALRRERDRLIAHARSSDFAEGIRAFSEKRTPVFTGHTPQTPRSDHP</sequence>
<reference evidence="3 4" key="1">
    <citation type="submission" date="2020-07" db="EMBL/GenBank/DDBJ databases">
        <title>Sequencing the genomes of 1000 actinobacteria strains.</title>
        <authorList>
            <person name="Klenk H.-P."/>
        </authorList>
    </citation>
    <scope>NUCLEOTIDE SEQUENCE [LARGE SCALE GENOMIC DNA]</scope>
    <source>
        <strain evidence="3 4">DSM 104006</strain>
    </source>
</reference>
<dbReference type="RefSeq" id="WP_179776518.1">
    <property type="nucleotide sequence ID" value="NZ_JACCFK010000002.1"/>
</dbReference>
<proteinExistence type="inferred from homology"/>
<protein>
    <submittedName>
        <fullName evidence="3">Enoyl-CoA hydratase/carnithine racemase</fullName>
    </submittedName>
</protein>
<dbReference type="InterPro" id="IPR001753">
    <property type="entry name" value="Enoyl-CoA_hydra/iso"/>
</dbReference>
<dbReference type="EMBL" id="JACCFK010000002">
    <property type="protein sequence ID" value="NYI92262.1"/>
    <property type="molecule type" value="Genomic_DNA"/>
</dbReference>
<dbReference type="InterPro" id="IPR018376">
    <property type="entry name" value="Enoyl-CoA_hyd/isom_CS"/>
</dbReference>
<evidence type="ECO:0000313" key="4">
    <source>
        <dbReference type="Proteomes" id="UP000549616"/>
    </source>
</evidence>
<evidence type="ECO:0000313" key="3">
    <source>
        <dbReference type="EMBL" id="NYI92262.1"/>
    </source>
</evidence>
<dbReference type="PROSITE" id="PS00166">
    <property type="entry name" value="ENOYL_COA_HYDRATASE"/>
    <property type="match status" value="1"/>
</dbReference>
<evidence type="ECO:0000256" key="2">
    <source>
        <dbReference type="RuleBase" id="RU003707"/>
    </source>
</evidence>
<dbReference type="Pfam" id="PF00378">
    <property type="entry name" value="ECH_1"/>
    <property type="match status" value="1"/>
</dbReference>
<evidence type="ECO:0000256" key="1">
    <source>
        <dbReference type="ARBA" id="ARBA00005254"/>
    </source>
</evidence>
<dbReference type="InterPro" id="IPR029045">
    <property type="entry name" value="ClpP/crotonase-like_dom_sf"/>
</dbReference>
<accession>A0A853BBX7</accession>